<proteinExistence type="predicted"/>
<organism evidence="9 10">
    <name type="scientific">Echria macrotheca</name>
    <dbReference type="NCBI Taxonomy" id="438768"/>
    <lineage>
        <taxon>Eukaryota</taxon>
        <taxon>Fungi</taxon>
        <taxon>Dikarya</taxon>
        <taxon>Ascomycota</taxon>
        <taxon>Pezizomycotina</taxon>
        <taxon>Sordariomycetes</taxon>
        <taxon>Sordariomycetidae</taxon>
        <taxon>Sordariales</taxon>
        <taxon>Schizotheciaceae</taxon>
        <taxon>Echria</taxon>
    </lineage>
</organism>
<keyword evidence="5" id="KW-0804">Transcription</keyword>
<feature type="region of interest" description="Disordered" evidence="7">
    <location>
        <begin position="33"/>
        <end position="57"/>
    </location>
</feature>
<dbReference type="Gene3D" id="4.10.240.10">
    <property type="entry name" value="Zn(2)-C6 fungal-type DNA-binding domain"/>
    <property type="match status" value="1"/>
</dbReference>
<keyword evidence="4" id="KW-0238">DNA-binding</keyword>
<dbReference type="EMBL" id="MU839840">
    <property type="protein sequence ID" value="KAK1752338.1"/>
    <property type="molecule type" value="Genomic_DNA"/>
</dbReference>
<evidence type="ECO:0000313" key="10">
    <source>
        <dbReference type="Proteomes" id="UP001239445"/>
    </source>
</evidence>
<comment type="caution">
    <text evidence="9">The sequence shown here is derived from an EMBL/GenBank/DDBJ whole genome shotgun (WGS) entry which is preliminary data.</text>
</comment>
<feature type="non-terminal residue" evidence="9">
    <location>
        <position position="624"/>
    </location>
</feature>
<name>A0AAJ0F6G5_9PEZI</name>
<evidence type="ECO:0000256" key="7">
    <source>
        <dbReference type="SAM" id="MobiDB-lite"/>
    </source>
</evidence>
<dbReference type="CDD" id="cd12148">
    <property type="entry name" value="fungal_TF_MHR"/>
    <property type="match status" value="1"/>
</dbReference>
<gene>
    <name evidence="9" type="ORF">QBC47DRAFT_267226</name>
</gene>
<evidence type="ECO:0000256" key="4">
    <source>
        <dbReference type="ARBA" id="ARBA00023125"/>
    </source>
</evidence>
<evidence type="ECO:0000256" key="3">
    <source>
        <dbReference type="ARBA" id="ARBA00023015"/>
    </source>
</evidence>
<evidence type="ECO:0000256" key="5">
    <source>
        <dbReference type="ARBA" id="ARBA00023163"/>
    </source>
</evidence>
<keyword evidence="2" id="KW-0862">Zinc</keyword>
<reference evidence="9" key="1">
    <citation type="submission" date="2023-06" db="EMBL/GenBank/DDBJ databases">
        <title>Genome-scale phylogeny and comparative genomics of the fungal order Sordariales.</title>
        <authorList>
            <consortium name="Lawrence Berkeley National Laboratory"/>
            <person name="Hensen N."/>
            <person name="Bonometti L."/>
            <person name="Westerberg I."/>
            <person name="Brannstrom I.O."/>
            <person name="Guillou S."/>
            <person name="Cros-Aarteil S."/>
            <person name="Calhoun S."/>
            <person name="Haridas S."/>
            <person name="Kuo A."/>
            <person name="Mondo S."/>
            <person name="Pangilinan J."/>
            <person name="Riley R."/>
            <person name="Labutti K."/>
            <person name="Andreopoulos B."/>
            <person name="Lipzen A."/>
            <person name="Chen C."/>
            <person name="Yanf M."/>
            <person name="Daum C."/>
            <person name="Ng V."/>
            <person name="Clum A."/>
            <person name="Steindorff A."/>
            <person name="Ohm R."/>
            <person name="Martin F."/>
            <person name="Silar P."/>
            <person name="Natvig D."/>
            <person name="Lalanne C."/>
            <person name="Gautier V."/>
            <person name="Ament-Velasquez S.L."/>
            <person name="Kruys A."/>
            <person name="Hutchinson M.I."/>
            <person name="Powell A.J."/>
            <person name="Barry K."/>
            <person name="Miller A.N."/>
            <person name="Grigoriev I.V."/>
            <person name="Debuchy R."/>
            <person name="Gladieux P."/>
            <person name="Thoren M.H."/>
            <person name="Johannesson H."/>
        </authorList>
    </citation>
    <scope>NUCLEOTIDE SEQUENCE</scope>
    <source>
        <strain evidence="9">PSN4</strain>
    </source>
</reference>
<dbReference type="GO" id="GO:0000978">
    <property type="term" value="F:RNA polymerase II cis-regulatory region sequence-specific DNA binding"/>
    <property type="evidence" value="ECO:0007669"/>
    <property type="project" value="TreeGrafter"/>
</dbReference>
<dbReference type="PANTHER" id="PTHR31944">
    <property type="entry name" value="HEME-RESPONSIVE ZINC FINGER TRANSCRIPTION FACTOR HAP1"/>
    <property type="match status" value="1"/>
</dbReference>
<keyword evidence="3" id="KW-0805">Transcription regulation</keyword>
<accession>A0AAJ0F6G5</accession>
<evidence type="ECO:0000256" key="1">
    <source>
        <dbReference type="ARBA" id="ARBA00022723"/>
    </source>
</evidence>
<dbReference type="Pfam" id="PF00172">
    <property type="entry name" value="Zn_clus"/>
    <property type="match status" value="1"/>
</dbReference>
<feature type="compositionally biased region" description="Polar residues" evidence="7">
    <location>
        <begin position="103"/>
        <end position="113"/>
    </location>
</feature>
<feature type="non-terminal residue" evidence="9">
    <location>
        <position position="1"/>
    </location>
</feature>
<dbReference type="GO" id="GO:0008270">
    <property type="term" value="F:zinc ion binding"/>
    <property type="evidence" value="ECO:0007669"/>
    <property type="project" value="InterPro"/>
</dbReference>
<dbReference type="GO" id="GO:0001228">
    <property type="term" value="F:DNA-binding transcription activator activity, RNA polymerase II-specific"/>
    <property type="evidence" value="ECO:0007669"/>
    <property type="project" value="TreeGrafter"/>
</dbReference>
<evidence type="ECO:0000256" key="6">
    <source>
        <dbReference type="ARBA" id="ARBA00023242"/>
    </source>
</evidence>
<dbReference type="InterPro" id="IPR001138">
    <property type="entry name" value="Zn2Cys6_DnaBD"/>
</dbReference>
<evidence type="ECO:0000259" key="8">
    <source>
        <dbReference type="PROSITE" id="PS50048"/>
    </source>
</evidence>
<feature type="domain" description="Zn(2)-C6 fungal-type" evidence="8">
    <location>
        <begin position="7"/>
        <end position="38"/>
    </location>
</feature>
<dbReference type="GO" id="GO:0005634">
    <property type="term" value="C:nucleus"/>
    <property type="evidence" value="ECO:0007669"/>
    <property type="project" value="TreeGrafter"/>
</dbReference>
<dbReference type="GO" id="GO:0006351">
    <property type="term" value="P:DNA-templated transcription"/>
    <property type="evidence" value="ECO:0007669"/>
    <property type="project" value="InterPro"/>
</dbReference>
<dbReference type="Pfam" id="PF04082">
    <property type="entry name" value="Fungal_trans"/>
    <property type="match status" value="1"/>
</dbReference>
<dbReference type="InterPro" id="IPR007219">
    <property type="entry name" value="XnlR_reg_dom"/>
</dbReference>
<dbReference type="PANTHER" id="PTHR31944:SF131">
    <property type="entry name" value="HEME-RESPONSIVE ZINC FINGER TRANSCRIPTION FACTOR HAP1"/>
    <property type="match status" value="1"/>
</dbReference>
<evidence type="ECO:0000313" key="9">
    <source>
        <dbReference type="EMBL" id="KAK1752338.1"/>
    </source>
</evidence>
<dbReference type="AlphaFoldDB" id="A0AAJ0F6G5"/>
<evidence type="ECO:0000256" key="2">
    <source>
        <dbReference type="ARBA" id="ARBA00022833"/>
    </source>
</evidence>
<dbReference type="SMART" id="SM00066">
    <property type="entry name" value="GAL4"/>
    <property type="match status" value="1"/>
</dbReference>
<dbReference type="Proteomes" id="UP001239445">
    <property type="component" value="Unassembled WGS sequence"/>
</dbReference>
<dbReference type="InterPro" id="IPR036864">
    <property type="entry name" value="Zn2-C6_fun-type_DNA-bd_sf"/>
</dbReference>
<dbReference type="SMART" id="SM00906">
    <property type="entry name" value="Fungal_trans"/>
    <property type="match status" value="1"/>
</dbReference>
<feature type="region of interest" description="Disordered" evidence="7">
    <location>
        <begin position="83"/>
        <end position="126"/>
    </location>
</feature>
<sequence>RNRLRLNCGECRSKKLSCDRKLPCQRCMRAGKPDLCSFGPGTRPPPTPPANAGDSDSVAQTSFLRNSQELQELRDEVARLKAQLESRPAAQPERVSLEGIDEQQPTPSSQPEKPSQDGIADPQDRSPRVYYRQHVLMRFTYDMPQIFPLIKEMVREYIQPRGIAIKKIKPPRLDHSSDSMQALLPPKSDTDELVAFYLEHLECIHHVVHIPTFRSEYEAFWLEPQASATAAMILAMISTTTACVTATISESTYGIASKYRNMPPVWIHSCDMWVHGQRSKSRHISYYQVACLLYFAKRMNIIRKKKFWNETGRLVQQAVLDGFHLVPPNKDTAYMKEMKSRIWATIRELDLQTAAEYGLPSLLHVLESDIAAPTNVDDDDFGPSSSGTLPAKPPTQYTRASFQILSSRSWNLRLEISRALFATGTHKTLPYDQVLKLTSEVNQAMAALPTWDRSPGNNQINLTSAYLCFALHDCLMSLHRGHIDPQSPHASLSSTISTNAACQILHLNADLASHGLQSLALLREDLLVSTLTLTRIALLQPPGPTSSLSSTTDSETILTLLESTLPLVEDRYLRSYYGEPWTPITMLSAIMMIQIHSGRETRASAKQAGAQRFLETYYRHPTQQ</sequence>
<keyword evidence="10" id="KW-1185">Reference proteome</keyword>
<keyword evidence="1" id="KW-0479">Metal-binding</keyword>
<protein>
    <submittedName>
        <fullName evidence="9">Transcription factor lepE</fullName>
    </submittedName>
</protein>
<dbReference type="InterPro" id="IPR051430">
    <property type="entry name" value="Fungal_TF_Env_Response"/>
</dbReference>
<dbReference type="PROSITE" id="PS50048">
    <property type="entry name" value="ZN2_CY6_FUNGAL_2"/>
    <property type="match status" value="1"/>
</dbReference>
<keyword evidence="6" id="KW-0539">Nucleus</keyword>
<dbReference type="CDD" id="cd00067">
    <property type="entry name" value="GAL4"/>
    <property type="match status" value="1"/>
</dbReference>
<dbReference type="SUPFAM" id="SSF57701">
    <property type="entry name" value="Zn2/Cys6 DNA-binding domain"/>
    <property type="match status" value="1"/>
</dbReference>